<evidence type="ECO:0000313" key="5">
    <source>
        <dbReference type="Proteomes" id="UP000711178"/>
    </source>
</evidence>
<dbReference type="InterPro" id="IPR050469">
    <property type="entry name" value="Diguanylate_Cyclase"/>
</dbReference>
<dbReference type="Pfam" id="PF12860">
    <property type="entry name" value="PAS_7"/>
    <property type="match status" value="1"/>
</dbReference>
<dbReference type="InterPro" id="IPR029787">
    <property type="entry name" value="Nucleotide_cyclase"/>
</dbReference>
<evidence type="ECO:0000313" key="4">
    <source>
        <dbReference type="EMBL" id="MBW8288650.1"/>
    </source>
</evidence>
<organism evidence="4 5">
    <name type="scientific">Chromobacterium subtsugae</name>
    <dbReference type="NCBI Taxonomy" id="251747"/>
    <lineage>
        <taxon>Bacteria</taxon>
        <taxon>Pseudomonadati</taxon>
        <taxon>Pseudomonadota</taxon>
        <taxon>Betaproteobacteria</taxon>
        <taxon>Neisseriales</taxon>
        <taxon>Chromobacteriaceae</taxon>
        <taxon>Chromobacterium</taxon>
    </lineage>
</organism>
<dbReference type="Pfam" id="PF00990">
    <property type="entry name" value="GGDEF"/>
    <property type="match status" value="1"/>
</dbReference>
<dbReference type="SMART" id="SM00091">
    <property type="entry name" value="PAS"/>
    <property type="match status" value="1"/>
</dbReference>
<dbReference type="InterPro" id="IPR000160">
    <property type="entry name" value="GGDEF_dom"/>
</dbReference>
<dbReference type="InterPro" id="IPR043128">
    <property type="entry name" value="Rev_trsase/Diguanyl_cyclase"/>
</dbReference>
<dbReference type="InterPro" id="IPR035965">
    <property type="entry name" value="PAS-like_dom_sf"/>
</dbReference>
<protein>
    <recommendedName>
        <fullName evidence="1">diguanylate cyclase</fullName>
        <ecNumber evidence="1">2.7.7.65</ecNumber>
    </recommendedName>
</protein>
<dbReference type="CDD" id="cd01949">
    <property type="entry name" value="GGDEF"/>
    <property type="match status" value="1"/>
</dbReference>
<accession>A0ABS7FEZ7</accession>
<name>A0ABS7FEZ7_9NEIS</name>
<keyword evidence="5" id="KW-1185">Reference proteome</keyword>
<dbReference type="GeneID" id="89686395"/>
<evidence type="ECO:0000256" key="2">
    <source>
        <dbReference type="ARBA" id="ARBA00034247"/>
    </source>
</evidence>
<dbReference type="SMART" id="SM00267">
    <property type="entry name" value="GGDEF"/>
    <property type="match status" value="1"/>
</dbReference>
<dbReference type="Proteomes" id="UP000711178">
    <property type="component" value="Unassembled WGS sequence"/>
</dbReference>
<comment type="catalytic activity">
    <reaction evidence="2">
        <text>2 GTP = 3',3'-c-di-GMP + 2 diphosphate</text>
        <dbReference type="Rhea" id="RHEA:24898"/>
        <dbReference type="ChEBI" id="CHEBI:33019"/>
        <dbReference type="ChEBI" id="CHEBI:37565"/>
        <dbReference type="ChEBI" id="CHEBI:58805"/>
        <dbReference type="EC" id="2.7.7.65"/>
    </reaction>
</comment>
<dbReference type="NCBIfam" id="TIGR00254">
    <property type="entry name" value="GGDEF"/>
    <property type="match status" value="1"/>
</dbReference>
<dbReference type="Gene3D" id="3.30.450.20">
    <property type="entry name" value="PAS domain"/>
    <property type="match status" value="1"/>
</dbReference>
<dbReference type="CDD" id="cd00130">
    <property type="entry name" value="PAS"/>
    <property type="match status" value="1"/>
</dbReference>
<dbReference type="EMBL" id="JAHDTB010000011">
    <property type="protein sequence ID" value="MBW8288650.1"/>
    <property type="molecule type" value="Genomic_DNA"/>
</dbReference>
<dbReference type="PANTHER" id="PTHR45138:SF9">
    <property type="entry name" value="DIGUANYLATE CYCLASE DGCM-RELATED"/>
    <property type="match status" value="1"/>
</dbReference>
<dbReference type="InterPro" id="IPR000014">
    <property type="entry name" value="PAS"/>
</dbReference>
<dbReference type="SUPFAM" id="SSF55073">
    <property type="entry name" value="Nucleotide cyclase"/>
    <property type="match status" value="1"/>
</dbReference>
<dbReference type="Gene3D" id="3.30.70.270">
    <property type="match status" value="1"/>
</dbReference>
<reference evidence="4 5" key="1">
    <citation type="submission" date="2021-05" db="EMBL/GenBank/DDBJ databases">
        <title>Draft Whole Genome Sequencing Of Biosensor Chromobacterium violaceum Strain CV026 Reveals A Regulatory RNA In Chromobacterium violaceum Phenotype Regulatory Network.</title>
        <authorList>
            <person name="Hong K.W."/>
            <person name="Chan K.G."/>
            <person name="Chang C.-Y."/>
        </authorList>
    </citation>
    <scope>NUCLEOTIDE SEQUENCE [LARGE SCALE GENOMIC DNA]</scope>
    <source>
        <strain evidence="4 5">ATCC 31532</strain>
    </source>
</reference>
<dbReference type="PANTHER" id="PTHR45138">
    <property type="entry name" value="REGULATORY COMPONENTS OF SENSORY TRANSDUCTION SYSTEM"/>
    <property type="match status" value="1"/>
</dbReference>
<comment type="caution">
    <text evidence="4">The sequence shown here is derived from an EMBL/GenBank/DDBJ whole genome shotgun (WGS) entry which is preliminary data.</text>
</comment>
<dbReference type="RefSeq" id="WP_052258361.1">
    <property type="nucleotide sequence ID" value="NZ_CP142381.1"/>
</dbReference>
<dbReference type="SUPFAM" id="SSF55785">
    <property type="entry name" value="PYP-like sensor domain (PAS domain)"/>
    <property type="match status" value="1"/>
</dbReference>
<proteinExistence type="predicted"/>
<evidence type="ECO:0000256" key="1">
    <source>
        <dbReference type="ARBA" id="ARBA00012528"/>
    </source>
</evidence>
<dbReference type="PROSITE" id="PS50887">
    <property type="entry name" value="GGDEF"/>
    <property type="match status" value="1"/>
</dbReference>
<dbReference type="EC" id="2.7.7.65" evidence="1"/>
<feature type="domain" description="GGDEF" evidence="3">
    <location>
        <begin position="176"/>
        <end position="310"/>
    </location>
</feature>
<sequence length="311" mass="35502">MTLDHSKQVQDLFVQHLNGSANGIAVLDAEDRFLFYNQSFITMFAFEGISMIGKPYDDLMARAFNLRLIAECGKTTLEAWLEVVHARHRTQEVWNYEVEWTDKRWLLLTKQVYQQGMMVMVCADITRHKQTELALRAAHAELERLAMTDELTGISNRRHFLAQMEREYERAKRYQHPASLVMFDLDHFKRVNDSYGHPAGDLVLKHFADSLAAHARDQDALGRLGGEEFALLLPETSAAGAMSLLERVRTELANASLEFVAPGFSYTFSAGVAELSIPPGFDRRHWIQAADQALYQAKAYDRNRSVIYRDG</sequence>
<evidence type="ECO:0000259" key="3">
    <source>
        <dbReference type="PROSITE" id="PS50887"/>
    </source>
</evidence>
<gene>
    <name evidence="4" type="ORF">KIF53_13530</name>
</gene>